<dbReference type="Proteomes" id="UP000662373">
    <property type="component" value="Unassembled WGS sequence"/>
</dbReference>
<dbReference type="EMBL" id="JAEHJZ010000546">
    <property type="protein sequence ID" value="MBJ7883286.1"/>
    <property type="molecule type" value="Genomic_DNA"/>
</dbReference>
<gene>
    <name evidence="1" type="ORF">JEM65_21975</name>
</gene>
<organism evidence="1 2">
    <name type="scientific">Gelidibacter salicanalis</name>
    <dbReference type="NCBI Taxonomy" id="291193"/>
    <lineage>
        <taxon>Bacteria</taxon>
        <taxon>Pseudomonadati</taxon>
        <taxon>Bacteroidota</taxon>
        <taxon>Flavobacteriia</taxon>
        <taxon>Flavobacteriales</taxon>
        <taxon>Flavobacteriaceae</taxon>
        <taxon>Gelidibacter</taxon>
    </lineage>
</organism>
<feature type="non-terminal residue" evidence="1">
    <location>
        <position position="68"/>
    </location>
</feature>
<feature type="non-terminal residue" evidence="1">
    <location>
        <position position="1"/>
    </location>
</feature>
<accession>A0A934U032</accession>
<proteinExistence type="predicted"/>
<comment type="caution">
    <text evidence="1">The sequence shown here is derived from an EMBL/GenBank/DDBJ whole genome shotgun (WGS) entry which is preliminary data.</text>
</comment>
<dbReference type="AlphaFoldDB" id="A0A934U032"/>
<reference evidence="1 2" key="1">
    <citation type="submission" date="2020-09" db="EMBL/GenBank/DDBJ databases">
        <title>Draft genome of Gelidibacter salicanalis PAMC21136.</title>
        <authorList>
            <person name="Park H."/>
        </authorList>
    </citation>
    <scope>NUCLEOTIDE SEQUENCE [LARGE SCALE GENOMIC DNA]</scope>
    <source>
        <strain evidence="1 2">PAMC21136</strain>
    </source>
</reference>
<dbReference type="RefSeq" id="WP_199603906.1">
    <property type="nucleotide sequence ID" value="NZ_JAEHJZ010000546.1"/>
</dbReference>
<evidence type="ECO:0000313" key="1">
    <source>
        <dbReference type="EMBL" id="MBJ7883286.1"/>
    </source>
</evidence>
<name>A0A934U032_9FLAO</name>
<keyword evidence="2" id="KW-1185">Reference proteome</keyword>
<evidence type="ECO:0000313" key="2">
    <source>
        <dbReference type="Proteomes" id="UP000662373"/>
    </source>
</evidence>
<protein>
    <submittedName>
        <fullName evidence="1">Uncharacterized protein</fullName>
    </submittedName>
</protein>
<sequence>LLAPALDKAATEQVFLHNPAAYDADGDSLSFKLRTCQQVLGGAPAAKSNKNVAVPVDCSNYTYPDNQV</sequence>